<dbReference type="InterPro" id="IPR006279">
    <property type="entry name" value="SoxD"/>
</dbReference>
<gene>
    <name evidence="1" type="ORF">EV695_2827</name>
</gene>
<accession>A0A4R1EXY3</accession>
<organism evidence="1 2">
    <name type="scientific">Cocleimonas flava</name>
    <dbReference type="NCBI Taxonomy" id="634765"/>
    <lineage>
        <taxon>Bacteria</taxon>
        <taxon>Pseudomonadati</taxon>
        <taxon>Pseudomonadota</taxon>
        <taxon>Gammaproteobacteria</taxon>
        <taxon>Thiotrichales</taxon>
        <taxon>Thiotrichaceae</taxon>
        <taxon>Cocleimonas</taxon>
    </lineage>
</organism>
<evidence type="ECO:0000313" key="2">
    <source>
        <dbReference type="Proteomes" id="UP000294887"/>
    </source>
</evidence>
<dbReference type="InterPro" id="IPR038561">
    <property type="entry name" value="SoxD_sf"/>
</dbReference>
<dbReference type="Proteomes" id="UP000294887">
    <property type="component" value="Unassembled WGS sequence"/>
</dbReference>
<dbReference type="Gene3D" id="3.30.2270.10">
    <property type="entry name" value="Folate-binding superfamily"/>
    <property type="match status" value="1"/>
</dbReference>
<keyword evidence="2" id="KW-1185">Reference proteome</keyword>
<sequence>MFLIYCPYCEEERAEEEFHASGEAHIVRPTDPESLSDEAWGDYVFFRKNPRGNHHELWQHTTGCRKFFYMTRDTATYEIKEIYKVGEQPKVATAPAVPNKYDQFSSEQAVKK</sequence>
<comment type="caution">
    <text evidence="1">The sequence shown here is derived from an EMBL/GenBank/DDBJ whole genome shotgun (WGS) entry which is preliminary data.</text>
</comment>
<dbReference type="GO" id="GO:0008115">
    <property type="term" value="F:sarcosine oxidase activity"/>
    <property type="evidence" value="ECO:0007669"/>
    <property type="project" value="InterPro"/>
</dbReference>
<name>A0A4R1EXY3_9GAMM</name>
<dbReference type="OrthoDB" id="7159274at2"/>
<reference evidence="1 2" key="1">
    <citation type="submission" date="2019-03" db="EMBL/GenBank/DDBJ databases">
        <title>Genomic Encyclopedia of Type Strains, Phase IV (KMG-IV): sequencing the most valuable type-strain genomes for metagenomic binning, comparative biology and taxonomic classification.</title>
        <authorList>
            <person name="Goeker M."/>
        </authorList>
    </citation>
    <scope>NUCLEOTIDE SEQUENCE [LARGE SCALE GENOMIC DNA]</scope>
    <source>
        <strain evidence="1 2">DSM 24830</strain>
    </source>
</reference>
<protein>
    <submittedName>
        <fullName evidence="1">Sarcosine oxidase subunit delta</fullName>
    </submittedName>
</protein>
<dbReference type="GO" id="GO:0046653">
    <property type="term" value="P:tetrahydrofolate metabolic process"/>
    <property type="evidence" value="ECO:0007669"/>
    <property type="project" value="InterPro"/>
</dbReference>
<evidence type="ECO:0000313" key="1">
    <source>
        <dbReference type="EMBL" id="TCJ84864.1"/>
    </source>
</evidence>
<dbReference type="EMBL" id="SMFQ01000004">
    <property type="protein sequence ID" value="TCJ84864.1"/>
    <property type="molecule type" value="Genomic_DNA"/>
</dbReference>
<dbReference type="NCBIfam" id="TIGR01374">
    <property type="entry name" value="soxD"/>
    <property type="match status" value="1"/>
</dbReference>
<dbReference type="AlphaFoldDB" id="A0A4R1EXY3"/>
<dbReference type="Pfam" id="PF04267">
    <property type="entry name" value="SoxD"/>
    <property type="match status" value="1"/>
</dbReference>
<proteinExistence type="predicted"/>
<dbReference type="RefSeq" id="WP_131906593.1">
    <property type="nucleotide sequence ID" value="NZ_BAAAFU010000006.1"/>
</dbReference>